<dbReference type="SUPFAM" id="SSF46785">
    <property type="entry name" value="Winged helix' DNA-binding domain"/>
    <property type="match status" value="1"/>
</dbReference>
<dbReference type="InterPro" id="IPR036390">
    <property type="entry name" value="WH_DNA-bd_sf"/>
</dbReference>
<dbReference type="SMART" id="SM00895">
    <property type="entry name" value="FCD"/>
    <property type="match status" value="1"/>
</dbReference>
<reference evidence="5 6" key="1">
    <citation type="submission" date="2019-06" db="EMBL/GenBank/DDBJ databases">
        <title>Whole genome sequence for Rhodospirillaceae sp. R148.</title>
        <authorList>
            <person name="Wang G."/>
        </authorList>
    </citation>
    <scope>NUCLEOTIDE SEQUENCE [LARGE SCALE GENOMIC DNA]</scope>
    <source>
        <strain evidence="5 6">R148</strain>
    </source>
</reference>
<dbReference type="SMART" id="SM00345">
    <property type="entry name" value="HTH_GNTR"/>
    <property type="match status" value="1"/>
</dbReference>
<dbReference type="InterPro" id="IPR008920">
    <property type="entry name" value="TF_FadR/GntR_C"/>
</dbReference>
<dbReference type="AlphaFoldDB" id="A0A545SSY2"/>
<evidence type="ECO:0000256" key="1">
    <source>
        <dbReference type="ARBA" id="ARBA00023015"/>
    </source>
</evidence>
<sequence length="204" mass="23193">MSTKAANHIVETVENEIVFGQLRPGELLHQVALAERFGVSRQPVRTALEILTEKKLLTRRADRSLEVRGLPRSAPQEILAIRRTLEPQALSQAFNHLTERDLLLAQQALELFEIETETQHLAQRDIDFHLALYRPCNSATLIRLITELRRTNIRAYLGQPLGSKARQTCIEEHHAILKACKSGNREAALSLLITHLDIAQERFE</sequence>
<dbReference type="PANTHER" id="PTHR43537:SF24">
    <property type="entry name" value="GLUCONATE OPERON TRANSCRIPTIONAL REPRESSOR"/>
    <property type="match status" value="1"/>
</dbReference>
<comment type="caution">
    <text evidence="5">The sequence shown here is derived from an EMBL/GenBank/DDBJ whole genome shotgun (WGS) entry which is preliminary data.</text>
</comment>
<gene>
    <name evidence="5" type="ORF">FKG95_29290</name>
</gene>
<dbReference type="PANTHER" id="PTHR43537">
    <property type="entry name" value="TRANSCRIPTIONAL REGULATOR, GNTR FAMILY"/>
    <property type="match status" value="1"/>
</dbReference>
<organism evidence="5 6">
    <name type="scientific">Denitrobaculum tricleocarpae</name>
    <dbReference type="NCBI Taxonomy" id="2591009"/>
    <lineage>
        <taxon>Bacteria</taxon>
        <taxon>Pseudomonadati</taxon>
        <taxon>Pseudomonadota</taxon>
        <taxon>Alphaproteobacteria</taxon>
        <taxon>Rhodospirillales</taxon>
        <taxon>Rhodospirillaceae</taxon>
        <taxon>Denitrobaculum</taxon>
    </lineage>
</organism>
<evidence type="ECO:0000256" key="2">
    <source>
        <dbReference type="ARBA" id="ARBA00023125"/>
    </source>
</evidence>
<keyword evidence="2" id="KW-0238">DNA-binding</keyword>
<dbReference type="InterPro" id="IPR000524">
    <property type="entry name" value="Tscrpt_reg_HTH_GntR"/>
</dbReference>
<evidence type="ECO:0000313" key="6">
    <source>
        <dbReference type="Proteomes" id="UP000315252"/>
    </source>
</evidence>
<dbReference type="InterPro" id="IPR036388">
    <property type="entry name" value="WH-like_DNA-bd_sf"/>
</dbReference>
<dbReference type="Gene3D" id="1.20.120.530">
    <property type="entry name" value="GntR ligand-binding domain-like"/>
    <property type="match status" value="1"/>
</dbReference>
<dbReference type="PROSITE" id="PS50949">
    <property type="entry name" value="HTH_GNTR"/>
    <property type="match status" value="1"/>
</dbReference>
<accession>A0A545SSY2</accession>
<dbReference type="GO" id="GO:0003700">
    <property type="term" value="F:DNA-binding transcription factor activity"/>
    <property type="evidence" value="ECO:0007669"/>
    <property type="project" value="InterPro"/>
</dbReference>
<protein>
    <submittedName>
        <fullName evidence="5">GntR family transcriptional regulator</fullName>
    </submittedName>
</protein>
<dbReference type="OrthoDB" id="9812290at2"/>
<dbReference type="InterPro" id="IPR011711">
    <property type="entry name" value="GntR_C"/>
</dbReference>
<dbReference type="RefSeq" id="WP_142900022.1">
    <property type="nucleotide sequence ID" value="NZ_ML660076.1"/>
</dbReference>
<proteinExistence type="predicted"/>
<keyword evidence="1" id="KW-0805">Transcription regulation</keyword>
<dbReference type="GO" id="GO:0003677">
    <property type="term" value="F:DNA binding"/>
    <property type="evidence" value="ECO:0007669"/>
    <property type="project" value="UniProtKB-KW"/>
</dbReference>
<keyword evidence="3" id="KW-0804">Transcription</keyword>
<evidence type="ECO:0000259" key="4">
    <source>
        <dbReference type="PROSITE" id="PS50949"/>
    </source>
</evidence>
<dbReference type="Gene3D" id="1.10.10.10">
    <property type="entry name" value="Winged helix-like DNA-binding domain superfamily/Winged helix DNA-binding domain"/>
    <property type="match status" value="1"/>
</dbReference>
<keyword evidence="6" id="KW-1185">Reference proteome</keyword>
<dbReference type="SUPFAM" id="SSF48008">
    <property type="entry name" value="GntR ligand-binding domain-like"/>
    <property type="match status" value="1"/>
</dbReference>
<evidence type="ECO:0000256" key="3">
    <source>
        <dbReference type="ARBA" id="ARBA00023163"/>
    </source>
</evidence>
<feature type="domain" description="HTH gntR-type" evidence="4">
    <location>
        <begin position="3"/>
        <end position="70"/>
    </location>
</feature>
<name>A0A545SSY2_9PROT</name>
<dbReference type="EMBL" id="VHSH01000025">
    <property type="protein sequence ID" value="TQV68074.1"/>
    <property type="molecule type" value="Genomic_DNA"/>
</dbReference>
<dbReference type="Pfam" id="PF00392">
    <property type="entry name" value="GntR"/>
    <property type="match status" value="1"/>
</dbReference>
<dbReference type="Pfam" id="PF07729">
    <property type="entry name" value="FCD"/>
    <property type="match status" value="1"/>
</dbReference>
<dbReference type="Proteomes" id="UP000315252">
    <property type="component" value="Unassembled WGS sequence"/>
</dbReference>
<evidence type="ECO:0000313" key="5">
    <source>
        <dbReference type="EMBL" id="TQV68074.1"/>
    </source>
</evidence>